<reference evidence="3" key="1">
    <citation type="journal article" date="2013" name="New Phytol.">
        <title>Comparative genomic and transcriptomic analyses reveal the hemibiotrophic stage shift of Colletotrichum fungi.</title>
        <authorList>
            <person name="Gan P."/>
            <person name="Ikeda K."/>
            <person name="Irieda H."/>
            <person name="Narusaka M."/>
            <person name="O'Connell R.J."/>
            <person name="Narusaka Y."/>
            <person name="Takano Y."/>
            <person name="Kubo Y."/>
            <person name="Shirasu K."/>
        </authorList>
    </citation>
    <scope>NUCLEOTIDE SEQUENCE [LARGE SCALE GENOMIC DNA]</scope>
    <source>
        <strain evidence="3">104-T / ATCC 96160 / CBS 514.97 / LARS 414 / MAFF 240422</strain>
    </source>
</reference>
<accession>A0A484FYP3</accession>
<keyword evidence="3" id="KW-1185">Reference proteome</keyword>
<evidence type="ECO:0000313" key="3">
    <source>
        <dbReference type="Proteomes" id="UP000014480"/>
    </source>
</evidence>
<reference evidence="3" key="2">
    <citation type="journal article" date="2019" name="Mol. Plant Microbe Interact.">
        <title>Genome sequence resources for four phytopathogenic fungi from the Colletotrichum orbiculare species complex.</title>
        <authorList>
            <person name="Gan P."/>
            <person name="Tsushima A."/>
            <person name="Narusaka M."/>
            <person name="Narusaka Y."/>
            <person name="Takano Y."/>
            <person name="Kubo Y."/>
            <person name="Shirasu K."/>
        </authorList>
    </citation>
    <scope>GENOME REANNOTATION</scope>
    <source>
        <strain evidence="3">104-T / ATCC 96160 / CBS 514.97 / LARS 414 / MAFF 240422</strain>
    </source>
</reference>
<feature type="region of interest" description="Disordered" evidence="1">
    <location>
        <begin position="50"/>
        <end position="81"/>
    </location>
</feature>
<evidence type="ECO:0000313" key="2">
    <source>
        <dbReference type="EMBL" id="TDZ22901.1"/>
    </source>
</evidence>
<name>A0A484FYP3_COLOR</name>
<proteinExistence type="predicted"/>
<dbReference type="AlphaFoldDB" id="A0A484FYP3"/>
<dbReference type="EMBL" id="AMCV02000009">
    <property type="protein sequence ID" value="TDZ22901.1"/>
    <property type="molecule type" value="Genomic_DNA"/>
</dbReference>
<protein>
    <submittedName>
        <fullName evidence="2">Uncharacterized protein</fullName>
    </submittedName>
</protein>
<gene>
    <name evidence="2" type="ORF">Cob_v004228</name>
</gene>
<comment type="caution">
    <text evidence="2">The sequence shown here is derived from an EMBL/GenBank/DDBJ whole genome shotgun (WGS) entry which is preliminary data.</text>
</comment>
<organism evidence="2 3">
    <name type="scientific">Colletotrichum orbiculare (strain 104-T / ATCC 96160 / CBS 514.97 / LARS 414 / MAFF 240422)</name>
    <name type="common">Cucumber anthracnose fungus</name>
    <name type="synonym">Colletotrichum lagenarium</name>
    <dbReference type="NCBI Taxonomy" id="1213857"/>
    <lineage>
        <taxon>Eukaryota</taxon>
        <taxon>Fungi</taxon>
        <taxon>Dikarya</taxon>
        <taxon>Ascomycota</taxon>
        <taxon>Pezizomycotina</taxon>
        <taxon>Sordariomycetes</taxon>
        <taxon>Hypocreomycetidae</taxon>
        <taxon>Glomerellales</taxon>
        <taxon>Glomerellaceae</taxon>
        <taxon>Colletotrichum</taxon>
        <taxon>Colletotrichum orbiculare species complex</taxon>
    </lineage>
</organism>
<sequence length="81" mass="9326">MWPFWVRSFSVSASAEGAISSPIRLPKIQHLRFHNPPSFATLISPRIAEKHRDPRGSERLLSRPRSYTRGKMLANTIDRLQ</sequence>
<dbReference type="Proteomes" id="UP000014480">
    <property type="component" value="Unassembled WGS sequence"/>
</dbReference>
<evidence type="ECO:0000256" key="1">
    <source>
        <dbReference type="SAM" id="MobiDB-lite"/>
    </source>
</evidence>
<feature type="compositionally biased region" description="Basic and acidic residues" evidence="1">
    <location>
        <begin position="50"/>
        <end position="61"/>
    </location>
</feature>